<gene>
    <name evidence="1" type="ORF">S01H1_63229</name>
</gene>
<protein>
    <submittedName>
        <fullName evidence="1">Uncharacterized protein</fullName>
    </submittedName>
</protein>
<name>X0WSD1_9ZZZZ</name>
<dbReference type="EMBL" id="BARS01041587">
    <property type="protein sequence ID" value="GAG33864.1"/>
    <property type="molecule type" value="Genomic_DNA"/>
</dbReference>
<proteinExistence type="predicted"/>
<organism evidence="1">
    <name type="scientific">marine sediment metagenome</name>
    <dbReference type="NCBI Taxonomy" id="412755"/>
    <lineage>
        <taxon>unclassified sequences</taxon>
        <taxon>metagenomes</taxon>
        <taxon>ecological metagenomes</taxon>
    </lineage>
</organism>
<sequence>MSNYEIVQILLKNKWSQACVSYGTKTDPDPRDGIFKYMCVGNNKGKEGYANGMAYEKMTRLQKVLKTPCRVEMRDTKYVIGASVYVKTELFDQFLEELRQLNN</sequence>
<comment type="caution">
    <text evidence="1">The sequence shown here is derived from an EMBL/GenBank/DDBJ whole genome shotgun (WGS) entry which is preliminary data.</text>
</comment>
<reference evidence="1" key="1">
    <citation type="journal article" date="2014" name="Front. Microbiol.">
        <title>High frequency of phylogenetically diverse reductive dehalogenase-homologous genes in deep subseafloor sedimentary metagenomes.</title>
        <authorList>
            <person name="Kawai M."/>
            <person name="Futagami T."/>
            <person name="Toyoda A."/>
            <person name="Takaki Y."/>
            <person name="Nishi S."/>
            <person name="Hori S."/>
            <person name="Arai W."/>
            <person name="Tsubouchi T."/>
            <person name="Morono Y."/>
            <person name="Uchiyama I."/>
            <person name="Ito T."/>
            <person name="Fujiyama A."/>
            <person name="Inagaki F."/>
            <person name="Takami H."/>
        </authorList>
    </citation>
    <scope>NUCLEOTIDE SEQUENCE</scope>
    <source>
        <strain evidence="1">Expedition CK06-06</strain>
    </source>
</reference>
<dbReference type="AlphaFoldDB" id="X0WSD1"/>
<accession>X0WSD1</accession>
<evidence type="ECO:0000313" key="1">
    <source>
        <dbReference type="EMBL" id="GAG33864.1"/>
    </source>
</evidence>